<dbReference type="GO" id="GO:0008270">
    <property type="term" value="F:zinc ion binding"/>
    <property type="evidence" value="ECO:0007669"/>
    <property type="project" value="InterPro"/>
</dbReference>
<dbReference type="Gene3D" id="3.40.630.10">
    <property type="entry name" value="Zn peptidases"/>
    <property type="match status" value="1"/>
</dbReference>
<evidence type="ECO:0000256" key="3">
    <source>
        <dbReference type="ARBA" id="ARBA00022670"/>
    </source>
</evidence>
<evidence type="ECO:0000256" key="6">
    <source>
        <dbReference type="ARBA" id="ARBA00023049"/>
    </source>
</evidence>
<evidence type="ECO:0000313" key="12">
    <source>
        <dbReference type="Proteomes" id="UP000241890"/>
    </source>
</evidence>
<feature type="compositionally biased region" description="Acidic residues" evidence="8">
    <location>
        <begin position="337"/>
        <end position="348"/>
    </location>
</feature>
<keyword evidence="11" id="KW-0121">Carboxypeptidase</keyword>
<dbReference type="AlphaFoldDB" id="A0A2R5GFR1"/>
<proteinExistence type="inferred from homology"/>
<dbReference type="PROSITE" id="PS52035">
    <property type="entry name" value="PEPTIDASE_M14"/>
    <property type="match status" value="1"/>
</dbReference>
<evidence type="ECO:0000256" key="7">
    <source>
        <dbReference type="PROSITE-ProRule" id="PRU01379"/>
    </source>
</evidence>
<feature type="region of interest" description="Disordered" evidence="8">
    <location>
        <begin position="324"/>
        <end position="348"/>
    </location>
</feature>
<dbReference type="Proteomes" id="UP000241890">
    <property type="component" value="Unassembled WGS sequence"/>
</dbReference>
<evidence type="ECO:0000259" key="10">
    <source>
        <dbReference type="PROSITE" id="PS52035"/>
    </source>
</evidence>
<evidence type="ECO:0000256" key="5">
    <source>
        <dbReference type="ARBA" id="ARBA00022833"/>
    </source>
</evidence>
<evidence type="ECO:0000256" key="4">
    <source>
        <dbReference type="ARBA" id="ARBA00022801"/>
    </source>
</evidence>
<keyword evidence="6" id="KW-0482">Metalloprotease</keyword>
<keyword evidence="3" id="KW-0645">Protease</keyword>
<dbReference type="GO" id="GO:0005615">
    <property type="term" value="C:extracellular space"/>
    <property type="evidence" value="ECO:0007669"/>
    <property type="project" value="TreeGrafter"/>
</dbReference>
<keyword evidence="4" id="KW-0378">Hydrolase</keyword>
<dbReference type="OrthoDB" id="3626597at2759"/>
<keyword evidence="12" id="KW-1185">Reference proteome</keyword>
<dbReference type="SUPFAM" id="SSF53187">
    <property type="entry name" value="Zn-dependent exopeptidases"/>
    <property type="match status" value="1"/>
</dbReference>
<evidence type="ECO:0000256" key="2">
    <source>
        <dbReference type="ARBA" id="ARBA00005988"/>
    </source>
</evidence>
<dbReference type="EMBL" id="BEYU01000044">
    <property type="protein sequence ID" value="GBG28578.1"/>
    <property type="molecule type" value="Genomic_DNA"/>
</dbReference>
<dbReference type="GO" id="GO:0006508">
    <property type="term" value="P:proteolysis"/>
    <property type="evidence" value="ECO:0007669"/>
    <property type="project" value="UniProtKB-KW"/>
</dbReference>
<evidence type="ECO:0000313" key="11">
    <source>
        <dbReference type="EMBL" id="GBG28578.1"/>
    </source>
</evidence>
<dbReference type="GO" id="GO:0004181">
    <property type="term" value="F:metallocarboxypeptidase activity"/>
    <property type="evidence" value="ECO:0007669"/>
    <property type="project" value="InterPro"/>
</dbReference>
<comment type="similarity">
    <text evidence="2 7">Belongs to the peptidase M14 family.</text>
</comment>
<organism evidence="11 12">
    <name type="scientific">Hondaea fermentalgiana</name>
    <dbReference type="NCBI Taxonomy" id="2315210"/>
    <lineage>
        <taxon>Eukaryota</taxon>
        <taxon>Sar</taxon>
        <taxon>Stramenopiles</taxon>
        <taxon>Bigyra</taxon>
        <taxon>Labyrinthulomycetes</taxon>
        <taxon>Thraustochytrida</taxon>
        <taxon>Thraustochytriidae</taxon>
        <taxon>Hondaea</taxon>
    </lineage>
</organism>
<dbReference type="SMART" id="SM00631">
    <property type="entry name" value="Zn_pept"/>
    <property type="match status" value="1"/>
</dbReference>
<evidence type="ECO:0000256" key="8">
    <source>
        <dbReference type="SAM" id="MobiDB-lite"/>
    </source>
</evidence>
<keyword evidence="9" id="KW-0812">Transmembrane</keyword>
<name>A0A2R5GFR1_9STRA</name>
<dbReference type="PANTHER" id="PTHR11705">
    <property type="entry name" value="PROTEASE FAMILY M14 CARBOXYPEPTIDASE A,B"/>
    <property type="match status" value="1"/>
</dbReference>
<dbReference type="InterPro" id="IPR000834">
    <property type="entry name" value="Peptidase_M14"/>
</dbReference>
<sequence length="462" mass="51193">MAGAGTAGALEARACNVYLRYDSTAELLWRIASDLNGLHGVSVRAQELARTSEDRPLITVTMESMQRAERSLEDPLEVLMIGGMHAREWISSASVLCLMVRHFERLAEILATSPVRLAFLANLNPDGYAYTRTTQRSWRRTRTPLPRGGKFAGIDLNRNFGVANETWGFGNPEAFFSELYQGEYPFEALEARALRDLVLAGNPARRIVLDVHCCAKVVFPVYNASEVRVAEATQLAHASQGVLRYRERSDVIDAKNTGIAVDWMERYAGVRAAFMLEVPGKAQPVNFHDLFRVPASAIAGTTDMIELILEEAVKLYAQDLSGANSVESEQPRLPEVDNSDDGIEIDNDDGDANVLQAVDMRETKSESFVIADAGPLSGVRESGFLPTLAEDVPTPDESAAFEDAIIFDAFTKVEDNQDMESVHLLAAIFVLGIATLALCVEVIRRCRERWHAWRMEEARRKL</sequence>
<dbReference type="InParanoid" id="A0A2R5GFR1"/>
<dbReference type="PRINTS" id="PR00765">
    <property type="entry name" value="CRBOXYPTASEA"/>
</dbReference>
<feature type="domain" description="Peptidase M14" evidence="10">
    <location>
        <begin position="17"/>
        <end position="316"/>
    </location>
</feature>
<evidence type="ECO:0000256" key="9">
    <source>
        <dbReference type="SAM" id="Phobius"/>
    </source>
</evidence>
<feature type="transmembrane region" description="Helical" evidence="9">
    <location>
        <begin position="422"/>
        <end position="443"/>
    </location>
</feature>
<feature type="active site" description="Proton donor/acceptor" evidence="7">
    <location>
        <position position="277"/>
    </location>
</feature>
<dbReference type="PANTHER" id="PTHR11705:SF143">
    <property type="entry name" value="SLL0236 PROTEIN"/>
    <property type="match status" value="1"/>
</dbReference>
<dbReference type="Pfam" id="PF00246">
    <property type="entry name" value="Peptidase_M14"/>
    <property type="match status" value="1"/>
</dbReference>
<comment type="cofactor">
    <cofactor evidence="1">
        <name>Zn(2+)</name>
        <dbReference type="ChEBI" id="CHEBI:29105"/>
    </cofactor>
</comment>
<reference evidence="11 12" key="1">
    <citation type="submission" date="2017-12" db="EMBL/GenBank/DDBJ databases">
        <title>Sequencing, de novo assembly and annotation of complete genome of a new Thraustochytrid species, strain FCC1311.</title>
        <authorList>
            <person name="Sedici K."/>
            <person name="Godart F."/>
            <person name="Aiese Cigliano R."/>
            <person name="Sanseverino W."/>
            <person name="Barakat M."/>
            <person name="Ortet P."/>
            <person name="Marechal E."/>
            <person name="Cagnac O."/>
            <person name="Amato A."/>
        </authorList>
    </citation>
    <scope>NUCLEOTIDE SEQUENCE [LARGE SCALE GENOMIC DNA]</scope>
</reference>
<keyword evidence="9" id="KW-0472">Membrane</keyword>
<accession>A0A2R5GFR1</accession>
<comment type="caution">
    <text evidence="11">The sequence shown here is derived from an EMBL/GenBank/DDBJ whole genome shotgun (WGS) entry which is preliminary data.</text>
</comment>
<keyword evidence="9" id="KW-1133">Transmembrane helix</keyword>
<gene>
    <name evidence="11" type="ORF">FCC1311_048002</name>
</gene>
<keyword evidence="5" id="KW-0862">Zinc</keyword>
<evidence type="ECO:0000256" key="1">
    <source>
        <dbReference type="ARBA" id="ARBA00001947"/>
    </source>
</evidence>
<protein>
    <submittedName>
        <fullName evidence="11">Carboxypeptidase A4</fullName>
    </submittedName>
</protein>